<proteinExistence type="predicted"/>
<reference evidence="3" key="1">
    <citation type="journal article" date="2019" name="Int. J. Syst. Evol. Microbiol.">
        <title>The Global Catalogue of Microorganisms (GCM) 10K type strain sequencing project: providing services to taxonomists for standard genome sequencing and annotation.</title>
        <authorList>
            <consortium name="The Broad Institute Genomics Platform"/>
            <consortium name="The Broad Institute Genome Sequencing Center for Infectious Disease"/>
            <person name="Wu L."/>
            <person name="Ma J."/>
        </authorList>
    </citation>
    <scope>NUCLEOTIDE SEQUENCE [LARGE SCALE GENOMIC DNA]</scope>
    <source>
        <strain evidence="3">CECT 7131</strain>
    </source>
</reference>
<accession>A0ABT8A3L1</accession>
<keyword evidence="1" id="KW-0472">Membrane</keyword>
<evidence type="ECO:0000313" key="3">
    <source>
        <dbReference type="Proteomes" id="UP001529369"/>
    </source>
</evidence>
<protein>
    <submittedName>
        <fullName evidence="2">AtpZ/AtpI family protein</fullName>
    </submittedName>
</protein>
<sequence length="94" mass="10515">MSMPPEEQDPLVKGVRLRADRHRGWLRDGEPSVARHLAQIGVLGWIIVVPMLLGAFLGRWLDGLHGSGVFWTAPLLMIGLALGCWSGWKWMQES</sequence>
<comment type="caution">
    <text evidence="2">The sequence shown here is derived from an EMBL/GenBank/DDBJ whole genome shotgun (WGS) entry which is preliminary data.</text>
</comment>
<dbReference type="Pfam" id="PF09527">
    <property type="entry name" value="ATPase_gene1"/>
    <property type="match status" value="1"/>
</dbReference>
<feature type="transmembrane region" description="Helical" evidence="1">
    <location>
        <begin position="69"/>
        <end position="88"/>
    </location>
</feature>
<keyword evidence="3" id="KW-1185">Reference proteome</keyword>
<name>A0ABT8A3L1_9PROT</name>
<keyword evidence="1" id="KW-0812">Transmembrane</keyword>
<dbReference type="EMBL" id="JAUFPN010000060">
    <property type="protein sequence ID" value="MDN3564134.1"/>
    <property type="molecule type" value="Genomic_DNA"/>
</dbReference>
<organism evidence="2 3">
    <name type="scientific">Paeniroseomonas aquatica</name>
    <dbReference type="NCBI Taxonomy" id="373043"/>
    <lineage>
        <taxon>Bacteria</taxon>
        <taxon>Pseudomonadati</taxon>
        <taxon>Pseudomonadota</taxon>
        <taxon>Alphaproteobacteria</taxon>
        <taxon>Acetobacterales</taxon>
        <taxon>Acetobacteraceae</taxon>
        <taxon>Paeniroseomonas</taxon>
    </lineage>
</organism>
<dbReference type="RefSeq" id="WP_290315921.1">
    <property type="nucleotide sequence ID" value="NZ_JAUFPN010000060.1"/>
</dbReference>
<gene>
    <name evidence="2" type="ORF">QWZ14_07065</name>
</gene>
<evidence type="ECO:0000313" key="2">
    <source>
        <dbReference type="EMBL" id="MDN3564134.1"/>
    </source>
</evidence>
<dbReference type="InterPro" id="IPR011744">
    <property type="entry name" value="ATPase_gene1"/>
</dbReference>
<dbReference type="InterPro" id="IPR032820">
    <property type="entry name" value="ATPase_put"/>
</dbReference>
<dbReference type="NCBIfam" id="TIGR02230">
    <property type="entry name" value="ATPase_gene1"/>
    <property type="match status" value="1"/>
</dbReference>
<dbReference type="Proteomes" id="UP001529369">
    <property type="component" value="Unassembled WGS sequence"/>
</dbReference>
<feature type="transmembrane region" description="Helical" evidence="1">
    <location>
        <begin position="37"/>
        <end position="57"/>
    </location>
</feature>
<evidence type="ECO:0000256" key="1">
    <source>
        <dbReference type="SAM" id="Phobius"/>
    </source>
</evidence>
<keyword evidence="1" id="KW-1133">Transmembrane helix</keyword>